<dbReference type="InterPro" id="IPR009061">
    <property type="entry name" value="DNA-bd_dom_put_sf"/>
</dbReference>
<dbReference type="Pfam" id="PF00376">
    <property type="entry name" value="MerR"/>
    <property type="match status" value="1"/>
</dbReference>
<dbReference type="Gene3D" id="1.10.1660.10">
    <property type="match status" value="2"/>
</dbReference>
<name>A0A3N9WCJ1_9ACTN</name>
<keyword evidence="1" id="KW-0238">DNA-binding</keyword>
<evidence type="ECO:0000259" key="2">
    <source>
        <dbReference type="PROSITE" id="PS50937"/>
    </source>
</evidence>
<reference evidence="3 4" key="1">
    <citation type="submission" date="2018-05" db="EMBL/GenBank/DDBJ databases">
        <title>Micromonospora from Atacama Desert.</title>
        <authorList>
            <person name="Carro L."/>
            <person name="Goodfellow M."/>
            <person name="Klenk H.-P."/>
        </authorList>
    </citation>
    <scope>NUCLEOTIDE SEQUENCE [LARGE SCALE GENOMIC DNA]</scope>
    <source>
        <strain evidence="3 4">LB39</strain>
    </source>
</reference>
<dbReference type="InterPro" id="IPR000551">
    <property type="entry name" value="MerR-type_HTH_dom"/>
</dbReference>
<feature type="domain" description="HTH merR-type" evidence="2">
    <location>
        <begin position="198"/>
        <end position="265"/>
    </location>
</feature>
<dbReference type="Pfam" id="PF13411">
    <property type="entry name" value="MerR_1"/>
    <property type="match status" value="1"/>
</dbReference>
<evidence type="ECO:0000256" key="1">
    <source>
        <dbReference type="ARBA" id="ARBA00023125"/>
    </source>
</evidence>
<dbReference type="PANTHER" id="PTHR30204:SF93">
    <property type="entry name" value="HTH MERR-TYPE DOMAIN-CONTAINING PROTEIN"/>
    <property type="match status" value="1"/>
</dbReference>
<dbReference type="OrthoDB" id="3826383at2"/>
<feature type="domain" description="HTH merR-type" evidence="2">
    <location>
        <begin position="88"/>
        <end position="130"/>
    </location>
</feature>
<dbReference type="AlphaFoldDB" id="A0A3N9WCJ1"/>
<organism evidence="3 4">
    <name type="scientific">Micromonospora inaquosa</name>
    <dbReference type="NCBI Taxonomy" id="2203716"/>
    <lineage>
        <taxon>Bacteria</taxon>
        <taxon>Bacillati</taxon>
        <taxon>Actinomycetota</taxon>
        <taxon>Actinomycetes</taxon>
        <taxon>Micromonosporales</taxon>
        <taxon>Micromonosporaceae</taxon>
        <taxon>Micromonospora</taxon>
    </lineage>
</organism>
<dbReference type="SUPFAM" id="SSF46955">
    <property type="entry name" value="Putative DNA-binding domain"/>
    <property type="match status" value="2"/>
</dbReference>
<accession>A0A3N9WCJ1</accession>
<evidence type="ECO:0000313" key="4">
    <source>
        <dbReference type="Proteomes" id="UP000282312"/>
    </source>
</evidence>
<dbReference type="EMBL" id="QGSZ01000291">
    <property type="protein sequence ID" value="RQW98595.1"/>
    <property type="molecule type" value="Genomic_DNA"/>
</dbReference>
<comment type="caution">
    <text evidence="3">The sequence shown here is derived from an EMBL/GenBank/DDBJ whole genome shotgun (WGS) entry which is preliminary data.</text>
</comment>
<keyword evidence="4" id="KW-1185">Reference proteome</keyword>
<gene>
    <name evidence="3" type="ORF">DLJ59_26860</name>
</gene>
<dbReference type="Proteomes" id="UP000282312">
    <property type="component" value="Unassembled WGS sequence"/>
</dbReference>
<dbReference type="SMART" id="SM00422">
    <property type="entry name" value="HTH_MERR"/>
    <property type="match status" value="2"/>
</dbReference>
<dbReference type="InterPro" id="IPR047057">
    <property type="entry name" value="MerR_fam"/>
</dbReference>
<dbReference type="GO" id="GO:0003677">
    <property type="term" value="F:DNA binding"/>
    <property type="evidence" value="ECO:0007669"/>
    <property type="project" value="UniProtKB-KW"/>
</dbReference>
<protein>
    <submittedName>
        <fullName evidence="3">MerR family transcriptional regulator</fullName>
    </submittedName>
</protein>
<proteinExistence type="predicted"/>
<evidence type="ECO:0000313" key="3">
    <source>
        <dbReference type="EMBL" id="RQW98595.1"/>
    </source>
</evidence>
<dbReference type="GO" id="GO:0003700">
    <property type="term" value="F:DNA-binding transcription factor activity"/>
    <property type="evidence" value="ECO:0007669"/>
    <property type="project" value="InterPro"/>
</dbReference>
<dbReference type="PROSITE" id="PS50937">
    <property type="entry name" value="HTH_MERR_2"/>
    <property type="match status" value="2"/>
</dbReference>
<sequence length="311" mass="33907">MSWLSAADHAGCDIRTLHGIVAGPSPAEYWQVLLSHSCPCRDFCRDSCVGAGGTPRKVSNHVVSGTVARVDVATKDRLRAVDLAATVGISVQQVRNYVELGVLPSVRRTASGYRIFTDEHARALTVARRLAEGHGWSRTREIMAAVHRGDLPAALAALDGGHAELDRERAEIRRVLGAFEMVLASPPATRPAPRHGARIGEVAALVGVRTSQLRLWEERALLRPGRTPGTNYRVYDEAELRAAQVIALLRRGAYPFEIIAAVLGELRTTGSAQRVRAELARREQELHTRSLRRLRGSAALHDYLCGRGDAS</sequence>
<dbReference type="PANTHER" id="PTHR30204">
    <property type="entry name" value="REDOX-CYCLING DRUG-SENSING TRANSCRIPTIONAL ACTIVATOR SOXR"/>
    <property type="match status" value="1"/>
</dbReference>